<dbReference type="AlphaFoldDB" id="A0A1Q8S615"/>
<dbReference type="SUPFAM" id="SSF53335">
    <property type="entry name" value="S-adenosyl-L-methionine-dependent methyltransferases"/>
    <property type="match status" value="1"/>
</dbReference>
<accession>A0A1Q8S615</accession>
<dbReference type="STRING" id="708187.A0A1Q8S615"/>
<organism evidence="1 2">
    <name type="scientific">Colletotrichum chlorophyti</name>
    <dbReference type="NCBI Taxonomy" id="708187"/>
    <lineage>
        <taxon>Eukaryota</taxon>
        <taxon>Fungi</taxon>
        <taxon>Dikarya</taxon>
        <taxon>Ascomycota</taxon>
        <taxon>Pezizomycotina</taxon>
        <taxon>Sordariomycetes</taxon>
        <taxon>Hypocreomycetidae</taxon>
        <taxon>Glomerellales</taxon>
        <taxon>Glomerellaceae</taxon>
        <taxon>Colletotrichum</taxon>
    </lineage>
</organism>
<reference evidence="1 2" key="1">
    <citation type="submission" date="2016-11" db="EMBL/GenBank/DDBJ databases">
        <title>Draft Genome Assembly of Colletotrichum chlorophyti a pathogen of herbaceous plants.</title>
        <authorList>
            <person name="Gan P."/>
            <person name="Narusaka M."/>
            <person name="Tsushima A."/>
            <person name="Narusaka Y."/>
            <person name="Takano Y."/>
            <person name="Shirasu K."/>
        </authorList>
    </citation>
    <scope>NUCLEOTIDE SEQUENCE [LARGE SCALE GENOMIC DNA]</scope>
    <source>
        <strain evidence="1 2">NTL11</strain>
    </source>
</reference>
<protein>
    <recommendedName>
        <fullName evidence="3">Methyltransferase</fullName>
    </recommendedName>
</protein>
<evidence type="ECO:0000313" key="1">
    <source>
        <dbReference type="EMBL" id="OLN96894.1"/>
    </source>
</evidence>
<dbReference type="OrthoDB" id="2013972at2759"/>
<proteinExistence type="predicted"/>
<dbReference type="EMBL" id="MPGH01000014">
    <property type="protein sequence ID" value="OLN96894.1"/>
    <property type="molecule type" value="Genomic_DNA"/>
</dbReference>
<comment type="caution">
    <text evidence="1">The sequence shown here is derived from an EMBL/GenBank/DDBJ whole genome shotgun (WGS) entry which is preliminary data.</text>
</comment>
<sequence>MPSKFKDLLVEAGFEDVVQVRQVWPTSPWPADRKLRQLGWWSQASSLAGIEASTLALWTRVLGWTLEDTKAFCAEVAEELKTTQVHAYWNV</sequence>
<evidence type="ECO:0008006" key="3">
    <source>
        <dbReference type="Google" id="ProtNLM"/>
    </source>
</evidence>
<dbReference type="Proteomes" id="UP000186583">
    <property type="component" value="Unassembled WGS sequence"/>
</dbReference>
<evidence type="ECO:0000313" key="2">
    <source>
        <dbReference type="Proteomes" id="UP000186583"/>
    </source>
</evidence>
<gene>
    <name evidence="1" type="ORF">CCHL11_02464</name>
</gene>
<dbReference type="InterPro" id="IPR029063">
    <property type="entry name" value="SAM-dependent_MTases_sf"/>
</dbReference>
<keyword evidence="2" id="KW-1185">Reference proteome</keyword>
<name>A0A1Q8S615_9PEZI</name>